<dbReference type="InterPro" id="IPR042815">
    <property type="entry name" value="DRC10"/>
</dbReference>
<evidence type="ECO:0000256" key="6">
    <source>
        <dbReference type="ARBA" id="ARBA00022846"/>
    </source>
</evidence>
<feature type="compositionally biased region" description="Polar residues" evidence="13">
    <location>
        <begin position="132"/>
        <end position="155"/>
    </location>
</feature>
<comment type="function">
    <text evidence="1">Component of the nexin-dynein regulatory complex (N-DRC), a key regulator of ciliary/flagellar motility which maintains the alignment and integrity of the distal axoneme and regulates microtubule sliding in motile axonemes.</text>
</comment>
<dbReference type="Proteomes" id="UP000596742">
    <property type="component" value="Unassembled WGS sequence"/>
</dbReference>
<evidence type="ECO:0000256" key="10">
    <source>
        <dbReference type="ARBA" id="ARBA00032180"/>
    </source>
</evidence>
<evidence type="ECO:0000256" key="8">
    <source>
        <dbReference type="ARBA" id="ARBA00023212"/>
    </source>
</evidence>
<dbReference type="AlphaFoldDB" id="A0A8B6FYM7"/>
<dbReference type="InterPro" id="IPR000048">
    <property type="entry name" value="IQ_motif_EF-hand-BS"/>
</dbReference>
<sequence>MATTAMRTQTLTGSIATEPILNMKLTVPVPPQKGGPGKIRNRLRLDPARALEPARKKIATVEAQRVMSVFEDTIQRIEISSMIPYILENLDRFRISFGVELCSLLENHSIIIGSYNEIKEQLDRQMQRNRIRSASSVRSDASQEQQNDMNETQPTAEDDEDEDSVYGGQSPPQSPVNKPPSRGSSASSRRSNPSVASFDSQTERTMRNLSLVAQQLSSSCKNILRQFQINGSAFNSVKTHFHARPKESTQLLSYMNDLRDILLNKLLTTPEEEKERMAYIQEVSERERNNATIIAKMEEELDAAVADKEEEMKKKNDVIKKLQTELQQIINFSKENIGRIKNEQDKQESADKKNHEGKVQRLQNEIVQLKTQLQNLVLEHREKEQDLRRMKFKVESQVEGLIQKYDGEMNERQEEYEEIEAAYNAQKKQLDEVEERFKTMSAEYDQIQEERRLAREKREAAEREMALMVKAATTVQAFWRSFKVRKALKARKKKGGGKKGKK</sequence>
<keyword evidence="7" id="KW-0969">Cilium</keyword>
<evidence type="ECO:0000256" key="9">
    <source>
        <dbReference type="ARBA" id="ARBA00023273"/>
    </source>
</evidence>
<dbReference type="CDD" id="cd23767">
    <property type="entry name" value="IQCD"/>
    <property type="match status" value="1"/>
</dbReference>
<keyword evidence="12" id="KW-0175">Coiled coil</keyword>
<accession>A0A8B6FYM7</accession>
<keyword evidence="8" id="KW-0206">Cytoskeleton</keyword>
<dbReference type="EMBL" id="UYJE01007551">
    <property type="protein sequence ID" value="VDI55919.1"/>
    <property type="molecule type" value="Genomic_DNA"/>
</dbReference>
<proteinExistence type="inferred from homology"/>
<evidence type="ECO:0000256" key="12">
    <source>
        <dbReference type="SAM" id="Coils"/>
    </source>
</evidence>
<evidence type="ECO:0000256" key="5">
    <source>
        <dbReference type="ARBA" id="ARBA00022490"/>
    </source>
</evidence>
<evidence type="ECO:0000313" key="14">
    <source>
        <dbReference type="EMBL" id="VDI55919.1"/>
    </source>
</evidence>
<evidence type="ECO:0000313" key="15">
    <source>
        <dbReference type="Proteomes" id="UP000596742"/>
    </source>
</evidence>
<comment type="caution">
    <text evidence="14">The sequence shown here is derived from an EMBL/GenBank/DDBJ whole genome shotgun (WGS) entry which is preliminary data.</text>
</comment>
<feature type="region of interest" description="Disordered" evidence="13">
    <location>
        <begin position="126"/>
        <end position="202"/>
    </location>
</feature>
<name>A0A8B6FYM7_MYTGA</name>
<keyword evidence="6" id="KW-0282">Flagellum</keyword>
<comment type="similarity">
    <text evidence="3">Belongs to the DRC10 family.</text>
</comment>
<keyword evidence="5" id="KW-0963">Cytoplasm</keyword>
<comment type="subunit">
    <text evidence="11">Component of the nexin-dynein regulatory complex (N-DRC). Interacts with CFAP52.</text>
</comment>
<dbReference type="PROSITE" id="PS50096">
    <property type="entry name" value="IQ"/>
    <property type="match status" value="1"/>
</dbReference>
<dbReference type="PANTHER" id="PTHR31598">
    <property type="entry name" value="IQ DOMAIN-CONTAINING PROTEIN D"/>
    <property type="match status" value="1"/>
</dbReference>
<dbReference type="PANTHER" id="PTHR31598:SF1">
    <property type="entry name" value="DYNEIN REGULATORY COMPLEX PROTEIN 10"/>
    <property type="match status" value="1"/>
</dbReference>
<organism evidence="14 15">
    <name type="scientific">Mytilus galloprovincialis</name>
    <name type="common">Mediterranean mussel</name>
    <dbReference type="NCBI Taxonomy" id="29158"/>
    <lineage>
        <taxon>Eukaryota</taxon>
        <taxon>Metazoa</taxon>
        <taxon>Spiralia</taxon>
        <taxon>Lophotrochozoa</taxon>
        <taxon>Mollusca</taxon>
        <taxon>Bivalvia</taxon>
        <taxon>Autobranchia</taxon>
        <taxon>Pteriomorphia</taxon>
        <taxon>Mytilida</taxon>
        <taxon>Mytiloidea</taxon>
        <taxon>Mytilidae</taxon>
        <taxon>Mytilinae</taxon>
        <taxon>Mytilus</taxon>
    </lineage>
</organism>
<feature type="compositionally biased region" description="Low complexity" evidence="13">
    <location>
        <begin position="179"/>
        <end position="197"/>
    </location>
</feature>
<evidence type="ECO:0000256" key="13">
    <source>
        <dbReference type="SAM" id="MobiDB-lite"/>
    </source>
</evidence>
<evidence type="ECO:0000256" key="4">
    <source>
        <dbReference type="ARBA" id="ARBA00021752"/>
    </source>
</evidence>
<evidence type="ECO:0000256" key="3">
    <source>
        <dbReference type="ARBA" id="ARBA00009071"/>
    </source>
</evidence>
<keyword evidence="15" id="KW-1185">Reference proteome</keyword>
<dbReference type="OrthoDB" id="536093at2759"/>
<evidence type="ECO:0000256" key="11">
    <source>
        <dbReference type="ARBA" id="ARBA00046836"/>
    </source>
</evidence>
<protein>
    <recommendedName>
        <fullName evidence="4">Dynein regulatory complex protein 10</fullName>
    </recommendedName>
    <alternativeName>
        <fullName evidence="10">IQ domain-containing protein D</fullName>
    </alternativeName>
</protein>
<evidence type="ECO:0000256" key="7">
    <source>
        <dbReference type="ARBA" id="ARBA00023069"/>
    </source>
</evidence>
<dbReference type="Pfam" id="PF00612">
    <property type="entry name" value="IQ"/>
    <property type="match status" value="1"/>
</dbReference>
<keyword evidence="9" id="KW-0966">Cell projection</keyword>
<evidence type="ECO:0000256" key="1">
    <source>
        <dbReference type="ARBA" id="ARBA00003029"/>
    </source>
</evidence>
<reference evidence="14" key="1">
    <citation type="submission" date="2018-11" db="EMBL/GenBank/DDBJ databases">
        <authorList>
            <person name="Alioto T."/>
            <person name="Alioto T."/>
        </authorList>
    </citation>
    <scope>NUCLEOTIDE SEQUENCE</scope>
</reference>
<gene>
    <name evidence="14" type="ORF">MGAL_10B024129</name>
</gene>
<evidence type="ECO:0000256" key="2">
    <source>
        <dbReference type="ARBA" id="ARBA00004611"/>
    </source>
</evidence>
<comment type="subcellular location">
    <subcellularLocation>
        <location evidence="2">Cytoplasm</location>
        <location evidence="2">Cytoskeleton</location>
        <location evidence="2">Flagellum axoneme</location>
    </subcellularLocation>
</comment>
<feature type="coiled-coil region" evidence="12">
    <location>
        <begin position="294"/>
        <end position="464"/>
    </location>
</feature>